<evidence type="ECO:0000313" key="2">
    <source>
        <dbReference type="Proteomes" id="UP001231518"/>
    </source>
</evidence>
<evidence type="ECO:0000313" key="1">
    <source>
        <dbReference type="EMBL" id="KAJ8735251.1"/>
    </source>
</evidence>
<comment type="caution">
    <text evidence="1">The sequence shown here is derived from an EMBL/GenBank/DDBJ whole genome shotgun (WGS) entry which is preliminary data.</text>
</comment>
<protein>
    <submittedName>
        <fullName evidence="1">Uncharacterized protein</fullName>
    </submittedName>
</protein>
<keyword evidence="2" id="KW-1185">Reference proteome</keyword>
<reference evidence="1" key="1">
    <citation type="submission" date="2023-03" db="EMBL/GenBank/DDBJ databases">
        <title>Chromosome-level genomes of two armyworms, Mythimna separata and Mythimna loreyi, provide insights into the biosynthesis and reception of sex pheromones.</title>
        <authorList>
            <person name="Zhao H."/>
        </authorList>
    </citation>
    <scope>NUCLEOTIDE SEQUENCE</scope>
    <source>
        <strain evidence="1">BeijingLab</strain>
        <tissue evidence="1">Pupa</tissue>
    </source>
</reference>
<dbReference type="AlphaFoldDB" id="A0AAD8E105"/>
<gene>
    <name evidence="1" type="ORF">PYW07_006871</name>
</gene>
<sequence length="328" mass="36881">MPPPSPSLSPRTLRRYCELGSNITCRRLATLAHVADTAHAHADTATRRQLYAAAVTFTEPENIEEILRARMGLELESLQQMGVTLKENSYGMLSERWPSTDDEFADAVTTPMVEKKDLVPAPPEMKIPLFNYLLDTFQNKFALSDSKSSSTEASERTAHCQEFYHSLYPEYAVSNSYYRYDRFSLPDAIDGPMTVGQNVLKWFYIQNCLEDGVTCELETEVVQKCAEEILYLDTPLSVACLLRTTLEPTHAARLVANNNTDTGVSCALYASLIKCNAAELRDNAYFTKPAEVWTIALQQQHGHGRQLRAVCVAHQVQRRRAAGQRLLH</sequence>
<proteinExistence type="predicted"/>
<name>A0AAD8E105_MYTSE</name>
<dbReference type="Proteomes" id="UP001231518">
    <property type="component" value="Chromosome 2"/>
</dbReference>
<dbReference type="EMBL" id="JARGEI010000002">
    <property type="protein sequence ID" value="KAJ8735251.1"/>
    <property type="molecule type" value="Genomic_DNA"/>
</dbReference>
<accession>A0AAD8E105</accession>
<organism evidence="1 2">
    <name type="scientific">Mythimna separata</name>
    <name type="common">Oriental armyworm</name>
    <name type="synonym">Pseudaletia separata</name>
    <dbReference type="NCBI Taxonomy" id="271217"/>
    <lineage>
        <taxon>Eukaryota</taxon>
        <taxon>Metazoa</taxon>
        <taxon>Ecdysozoa</taxon>
        <taxon>Arthropoda</taxon>
        <taxon>Hexapoda</taxon>
        <taxon>Insecta</taxon>
        <taxon>Pterygota</taxon>
        <taxon>Neoptera</taxon>
        <taxon>Endopterygota</taxon>
        <taxon>Lepidoptera</taxon>
        <taxon>Glossata</taxon>
        <taxon>Ditrysia</taxon>
        <taxon>Noctuoidea</taxon>
        <taxon>Noctuidae</taxon>
        <taxon>Noctuinae</taxon>
        <taxon>Hadenini</taxon>
        <taxon>Mythimna</taxon>
    </lineage>
</organism>